<accession>A0A160N2H7</accession>
<proteinExistence type="predicted"/>
<sequence>MQHKTLLASTLTLLIAGGASLAFAQDKTPSAPPAPMAGPHGLPGAPGTGRHGDWMHHGPGMRRMGGEGSGVIADLRGLEHLYRQAGRTRDLAAVYNEVLARSQDPRVRAYAYHQLARVQAQPTNLDAAIATMRKSLDESLANEAKHRAEMEQMRARWQQKQGQAAKDGGGR</sequence>
<dbReference type="AlphaFoldDB" id="A0A160N2H7"/>
<evidence type="ECO:0000313" key="3">
    <source>
        <dbReference type="EMBL" id="AND69608.1"/>
    </source>
</evidence>
<dbReference type="Proteomes" id="UP000077255">
    <property type="component" value="Chromosome"/>
</dbReference>
<evidence type="ECO:0000256" key="1">
    <source>
        <dbReference type="SAM" id="MobiDB-lite"/>
    </source>
</evidence>
<feature type="region of interest" description="Disordered" evidence="1">
    <location>
        <begin position="140"/>
        <end position="171"/>
    </location>
</feature>
<evidence type="ECO:0000256" key="2">
    <source>
        <dbReference type="SAM" id="SignalP"/>
    </source>
</evidence>
<reference evidence="3 4" key="1">
    <citation type="submission" date="2016-02" db="EMBL/GenBank/DDBJ databases">
        <title>Complete genome sequencing and analysis of ATSB10, Dyella thiooxydans isolated from rhizosphere soil of sunflower (Helianthus annuus L.).</title>
        <authorList>
            <person name="Lee Y."/>
            <person name="Hwangbo K."/>
            <person name="Chung H."/>
            <person name="Yoo J."/>
            <person name="Kim K.Y."/>
            <person name="Sa T.M."/>
            <person name="Um Y."/>
            <person name="Madhaiyan M."/>
        </authorList>
    </citation>
    <scope>NUCLEOTIDE SEQUENCE [LARGE SCALE GENOMIC DNA]</scope>
    <source>
        <strain evidence="3 4">ATSB10</strain>
    </source>
</reference>
<dbReference type="KEGG" id="dtx:ATSB10_21540"/>
<organism evidence="3 4">
    <name type="scientific">Dyella thiooxydans</name>
    <dbReference type="NCBI Taxonomy" id="445710"/>
    <lineage>
        <taxon>Bacteria</taxon>
        <taxon>Pseudomonadati</taxon>
        <taxon>Pseudomonadota</taxon>
        <taxon>Gammaproteobacteria</taxon>
        <taxon>Lysobacterales</taxon>
        <taxon>Rhodanobacteraceae</taxon>
        <taxon>Dyella</taxon>
    </lineage>
</organism>
<dbReference type="RefSeq" id="WP_063672636.1">
    <property type="nucleotide sequence ID" value="NZ_CP014841.1"/>
</dbReference>
<gene>
    <name evidence="3" type="ORF">ATSB10_21540</name>
</gene>
<keyword evidence="4" id="KW-1185">Reference proteome</keyword>
<feature type="compositionally biased region" description="Low complexity" evidence="1">
    <location>
        <begin position="158"/>
        <end position="171"/>
    </location>
</feature>
<dbReference type="OrthoDB" id="9115021at2"/>
<dbReference type="EMBL" id="CP014841">
    <property type="protein sequence ID" value="AND69608.1"/>
    <property type="molecule type" value="Genomic_DNA"/>
</dbReference>
<feature type="signal peptide" evidence="2">
    <location>
        <begin position="1"/>
        <end position="24"/>
    </location>
</feature>
<keyword evidence="2" id="KW-0732">Signal</keyword>
<feature type="region of interest" description="Disordered" evidence="1">
    <location>
        <begin position="26"/>
        <end position="57"/>
    </location>
</feature>
<name>A0A160N2H7_9GAMM</name>
<feature type="chain" id="PRO_5007817953" evidence="2">
    <location>
        <begin position="25"/>
        <end position="171"/>
    </location>
</feature>
<protein>
    <submittedName>
        <fullName evidence="3">Uncharacterized protein</fullName>
    </submittedName>
</protein>
<evidence type="ECO:0000313" key="4">
    <source>
        <dbReference type="Proteomes" id="UP000077255"/>
    </source>
</evidence>
<feature type="compositionally biased region" description="Basic and acidic residues" evidence="1">
    <location>
        <begin position="143"/>
        <end position="154"/>
    </location>
</feature>
<dbReference type="PATRIC" id="fig|445710.3.peg.2152"/>